<dbReference type="OrthoDB" id="61113at2759"/>
<keyword evidence="1" id="KW-1133">Transmembrane helix</keyword>
<dbReference type="Proteomes" id="UP000033710">
    <property type="component" value="Unassembled WGS sequence"/>
</dbReference>
<evidence type="ECO:0000313" key="3">
    <source>
        <dbReference type="Proteomes" id="UP000033710"/>
    </source>
</evidence>
<dbReference type="VEuPathDB" id="FungiDB:SPSK_08060"/>
<dbReference type="RefSeq" id="XP_016590852.1">
    <property type="nucleotide sequence ID" value="XM_016734710.1"/>
</dbReference>
<feature type="transmembrane region" description="Helical" evidence="1">
    <location>
        <begin position="59"/>
        <end position="82"/>
    </location>
</feature>
<proteinExistence type="predicted"/>
<dbReference type="KEGG" id="ssck:SPSK_08060"/>
<organism evidence="2 3">
    <name type="scientific">Sporothrix schenckii 1099-18</name>
    <dbReference type="NCBI Taxonomy" id="1397361"/>
    <lineage>
        <taxon>Eukaryota</taxon>
        <taxon>Fungi</taxon>
        <taxon>Dikarya</taxon>
        <taxon>Ascomycota</taxon>
        <taxon>Pezizomycotina</taxon>
        <taxon>Sordariomycetes</taxon>
        <taxon>Sordariomycetidae</taxon>
        <taxon>Ophiostomatales</taxon>
        <taxon>Ophiostomataceae</taxon>
        <taxon>Sporothrix</taxon>
    </lineage>
</organism>
<keyword evidence="1" id="KW-0812">Transmembrane</keyword>
<evidence type="ECO:0000256" key="1">
    <source>
        <dbReference type="SAM" id="Phobius"/>
    </source>
</evidence>
<keyword evidence="1" id="KW-0472">Membrane</keyword>
<evidence type="ECO:0008006" key="4">
    <source>
        <dbReference type="Google" id="ProtNLM"/>
    </source>
</evidence>
<gene>
    <name evidence="2" type="ORF">SPSK_08060</name>
</gene>
<evidence type="ECO:0000313" key="2">
    <source>
        <dbReference type="EMBL" id="KJR88176.1"/>
    </source>
</evidence>
<reference evidence="2 3" key="1">
    <citation type="journal article" date="2014" name="BMC Genomics">
        <title>Comparative genomics of the major fungal agents of human and animal Sporotrichosis: Sporothrix schenckii and Sporothrix brasiliensis.</title>
        <authorList>
            <person name="Teixeira M.M."/>
            <person name="de Almeida L.G."/>
            <person name="Kubitschek-Barreira P."/>
            <person name="Alves F.L."/>
            <person name="Kioshima E.S."/>
            <person name="Abadio A.K."/>
            <person name="Fernandes L."/>
            <person name="Derengowski L.S."/>
            <person name="Ferreira K.S."/>
            <person name="Souza R.C."/>
            <person name="Ruiz J.C."/>
            <person name="de Andrade N.C."/>
            <person name="Paes H.C."/>
            <person name="Nicola A.M."/>
            <person name="Albuquerque P."/>
            <person name="Gerber A.L."/>
            <person name="Martins V.P."/>
            <person name="Peconick L.D."/>
            <person name="Neto A.V."/>
            <person name="Chaucanez C.B."/>
            <person name="Silva P.A."/>
            <person name="Cunha O.L."/>
            <person name="de Oliveira F.F."/>
            <person name="dos Santos T.C."/>
            <person name="Barros A.L."/>
            <person name="Soares M.A."/>
            <person name="de Oliveira L.M."/>
            <person name="Marini M.M."/>
            <person name="Villalobos-Duno H."/>
            <person name="Cunha M.M."/>
            <person name="de Hoog S."/>
            <person name="da Silveira J.F."/>
            <person name="Henrissat B."/>
            <person name="Nino-Vega G.A."/>
            <person name="Cisalpino P.S."/>
            <person name="Mora-Montes H.M."/>
            <person name="Almeida S.R."/>
            <person name="Stajich J.E."/>
            <person name="Lopes-Bezerra L.M."/>
            <person name="Vasconcelos A.T."/>
            <person name="Felipe M.S."/>
        </authorList>
    </citation>
    <scope>NUCLEOTIDE SEQUENCE [LARGE SCALE GENOMIC DNA]</scope>
    <source>
        <strain evidence="2 3">1099-18</strain>
    </source>
</reference>
<reference evidence="2 3" key="2">
    <citation type="journal article" date="2015" name="Eukaryot. Cell">
        <title>Asexual propagation of a virulent clone complex in a human and feline outbreak of sporotrichosis.</title>
        <authorList>
            <person name="Teixeira Mde M."/>
            <person name="Rodrigues A.M."/>
            <person name="Tsui C.K."/>
            <person name="de Almeida L.G."/>
            <person name="Van Diepeningen A.D."/>
            <person name="van den Ende B.G."/>
            <person name="Fernandes G.F."/>
            <person name="Kano R."/>
            <person name="Hamelin R.C."/>
            <person name="Lopes-Bezerra L.M."/>
            <person name="Vasconcelos A.T."/>
            <person name="de Hoog S."/>
            <person name="de Camargo Z.P."/>
            <person name="Felipe M.S."/>
        </authorList>
    </citation>
    <scope>NUCLEOTIDE SEQUENCE [LARGE SCALE GENOMIC DNA]</scope>
    <source>
        <strain evidence="2 3">1099-18</strain>
    </source>
</reference>
<name>A0A0F2MJ25_SPOSC</name>
<sequence length="106" mass="11906">MTTNTPFNFTAYLEQPMPWQNEPATIRGIVITLTSIAFLCVISRLYIRLAVLRVPGWDDVFVGLYLMTTLASAVSVCIAPSFGLGQHLIMFTPRELRMFLIVRNGP</sequence>
<dbReference type="AlphaFoldDB" id="A0A0F2MJ25"/>
<protein>
    <recommendedName>
        <fullName evidence="4">Integral membrane protein</fullName>
    </recommendedName>
</protein>
<feature type="transmembrane region" description="Helical" evidence="1">
    <location>
        <begin position="26"/>
        <end position="47"/>
    </location>
</feature>
<comment type="caution">
    <text evidence="2">The sequence shown here is derived from an EMBL/GenBank/DDBJ whole genome shotgun (WGS) entry which is preliminary data.</text>
</comment>
<dbReference type="GeneID" id="27669987"/>
<accession>A0A0F2MJ25</accession>
<dbReference type="EMBL" id="AXCR01000004">
    <property type="protein sequence ID" value="KJR88176.1"/>
    <property type="molecule type" value="Genomic_DNA"/>
</dbReference>